<dbReference type="RefSeq" id="WP_036990609.1">
    <property type="nucleotide sequence ID" value="NZ_FOGN01000005.1"/>
</dbReference>
<dbReference type="PANTHER" id="PTHR35603">
    <property type="match status" value="1"/>
</dbReference>
<dbReference type="AlphaFoldDB" id="A0A031MES4"/>
<dbReference type="GO" id="GO:0009279">
    <property type="term" value="C:cell outer membrane"/>
    <property type="evidence" value="ECO:0007669"/>
    <property type="project" value="UniProtKB-SubCell"/>
</dbReference>
<evidence type="ECO:0000313" key="8">
    <source>
        <dbReference type="EMBL" id="TKA92376.1"/>
    </source>
</evidence>
<evidence type="ECO:0000313" key="6">
    <source>
        <dbReference type="EMBL" id="SES17747.1"/>
    </source>
</evidence>
<evidence type="ECO:0000256" key="2">
    <source>
        <dbReference type="ARBA" id="ARBA00022729"/>
    </source>
</evidence>
<dbReference type="EMBL" id="FOUA01000005">
    <property type="protein sequence ID" value="SFM18489.1"/>
    <property type="molecule type" value="Genomic_DNA"/>
</dbReference>
<dbReference type="OrthoDB" id="5298161at2"/>
<reference evidence="8 11" key="2">
    <citation type="submission" date="2019-04" db="EMBL/GenBank/DDBJ databases">
        <title>Crypto-aerobic microbial life in anoxic (sulfidic) marine sediments.</title>
        <authorList>
            <person name="Bhattacharya S."/>
            <person name="Roy C."/>
            <person name="Mondal N."/>
            <person name="Sarkar J."/>
            <person name="Mandal S."/>
            <person name="Rameez M.J."/>
            <person name="Ghosh W."/>
        </authorList>
    </citation>
    <scope>NUCLEOTIDE SEQUENCE [LARGE SCALE GENOMIC DNA]</scope>
    <source>
        <strain evidence="8 11">SBBB</strain>
    </source>
</reference>
<keyword evidence="4" id="KW-0564">Palmitate</keyword>
<evidence type="ECO:0000256" key="3">
    <source>
        <dbReference type="ARBA" id="ARBA00023136"/>
    </source>
</evidence>
<organism evidence="8 11">
    <name type="scientific">Halopseudomonas bauzanensis</name>
    <dbReference type="NCBI Taxonomy" id="653930"/>
    <lineage>
        <taxon>Bacteria</taxon>
        <taxon>Pseudomonadati</taxon>
        <taxon>Pseudomonadota</taxon>
        <taxon>Gammaproteobacteria</taxon>
        <taxon>Pseudomonadales</taxon>
        <taxon>Pseudomonadaceae</taxon>
        <taxon>Halopseudomonas</taxon>
    </lineage>
</organism>
<name>A0A031MES4_9GAMM</name>
<dbReference type="PANTHER" id="PTHR35603:SF1">
    <property type="entry name" value="OUTER MEMBRANE LIPOPROTEIN SLYB"/>
    <property type="match status" value="1"/>
</dbReference>
<dbReference type="PROSITE" id="PS51257">
    <property type="entry name" value="PROKAR_LIPOPROTEIN"/>
    <property type="match status" value="1"/>
</dbReference>
<dbReference type="Proteomes" id="UP000186904">
    <property type="component" value="Unassembled WGS sequence"/>
</dbReference>
<evidence type="ECO:0000256" key="1">
    <source>
        <dbReference type="ARBA" id="ARBA00004459"/>
    </source>
</evidence>
<dbReference type="EMBL" id="SWAV01000002">
    <property type="protein sequence ID" value="TKA92376.1"/>
    <property type="molecule type" value="Genomic_DNA"/>
</dbReference>
<keyword evidence="5 6" id="KW-0449">Lipoprotein</keyword>
<comment type="subcellular location">
    <subcellularLocation>
        <location evidence="1">Cell outer membrane</location>
        <topology evidence="1">Lipid-anchor</topology>
    </subcellularLocation>
</comment>
<reference evidence="9 10" key="1">
    <citation type="submission" date="2016-10" db="EMBL/GenBank/DDBJ databases">
        <authorList>
            <person name="de Groot N.N."/>
        </authorList>
    </citation>
    <scope>NUCLEOTIDE SEQUENCE [LARGE SCALE GENOMIC DNA]</scope>
    <source>
        <strain evidence="7 9">CGMCC 1.9095</strain>
        <strain evidence="6 10">DSM 22558</strain>
    </source>
</reference>
<evidence type="ECO:0000313" key="9">
    <source>
        <dbReference type="Proteomes" id="UP000186599"/>
    </source>
</evidence>
<evidence type="ECO:0000313" key="10">
    <source>
        <dbReference type="Proteomes" id="UP000186904"/>
    </source>
</evidence>
<gene>
    <name evidence="8" type="ORF">FA869_08290</name>
    <name evidence="7" type="ORF">SAMN04487855_2679</name>
    <name evidence="6" type="ORF">SAMN05216589_2540</name>
</gene>
<proteinExistence type="predicted"/>
<evidence type="ECO:0000256" key="4">
    <source>
        <dbReference type="ARBA" id="ARBA00023139"/>
    </source>
</evidence>
<evidence type="ECO:0000256" key="5">
    <source>
        <dbReference type="ARBA" id="ARBA00023288"/>
    </source>
</evidence>
<dbReference type="EMBL" id="FOGN01000005">
    <property type="protein sequence ID" value="SES17747.1"/>
    <property type="molecule type" value="Genomic_DNA"/>
</dbReference>
<dbReference type="InterPro" id="IPR051407">
    <property type="entry name" value="Bact_OM_lipoprot/Surf_antigen"/>
</dbReference>
<dbReference type="Proteomes" id="UP000186599">
    <property type="component" value="Unassembled WGS sequence"/>
</dbReference>
<dbReference type="STRING" id="653930.SAMN05216589_2540"/>
<keyword evidence="2" id="KW-0732">Signal</keyword>
<dbReference type="Proteomes" id="UP000305198">
    <property type="component" value="Unassembled WGS sequence"/>
</dbReference>
<evidence type="ECO:0000313" key="11">
    <source>
        <dbReference type="Proteomes" id="UP000305198"/>
    </source>
</evidence>
<accession>A0A031MES4</accession>
<keyword evidence="9" id="KW-1185">Reference proteome</keyword>
<sequence length="153" mass="15370">MNIRILQSCLLGVALVLGGCASGLTGDTYSRDEARAPQTVRMGTVESVRLVQIEGTRTNIGTGAGAVVGGVAGSSIGGGRGSIITGVLGAVAGGMAGAAAEEGITRNQGIEITVREDGGQTRAYVQEVDPSISFAPGERVRVLTVNGVSRVSK</sequence>
<protein>
    <submittedName>
        <fullName evidence="8">Glycine zipper 2TM domain-containing protein</fullName>
    </submittedName>
    <submittedName>
        <fullName evidence="6">Outer membrane lipoprotein SlyB</fullName>
    </submittedName>
</protein>
<keyword evidence="3" id="KW-0472">Membrane</keyword>
<evidence type="ECO:0000313" key="7">
    <source>
        <dbReference type="EMBL" id="SFM18489.1"/>
    </source>
</evidence>